<comment type="caution">
    <text evidence="4">The sequence shown here is derived from an EMBL/GenBank/DDBJ whole genome shotgun (WGS) entry which is preliminary data.</text>
</comment>
<dbReference type="OrthoDB" id="70161at2759"/>
<dbReference type="GO" id="GO:0000407">
    <property type="term" value="C:phagophore assembly site"/>
    <property type="evidence" value="ECO:0007669"/>
    <property type="project" value="TreeGrafter"/>
</dbReference>
<dbReference type="GO" id="GO:0005829">
    <property type="term" value="C:cytosol"/>
    <property type="evidence" value="ECO:0007669"/>
    <property type="project" value="TreeGrafter"/>
</dbReference>
<dbReference type="EMBL" id="NKXS01005774">
    <property type="protein sequence ID" value="PIN02779.1"/>
    <property type="molecule type" value="Genomic_DNA"/>
</dbReference>
<evidence type="ECO:0000313" key="4">
    <source>
        <dbReference type="EMBL" id="PIN02779.1"/>
    </source>
</evidence>
<dbReference type="InterPro" id="IPR018731">
    <property type="entry name" value="Atg13_N"/>
</dbReference>
<gene>
    <name evidence="4" type="ORF">CDL12_24701</name>
</gene>
<keyword evidence="5" id="KW-1185">Reference proteome</keyword>
<dbReference type="Gene3D" id="3.30.900.10">
    <property type="entry name" value="HORMA domain"/>
    <property type="match status" value="1"/>
</dbReference>
<feature type="region of interest" description="Disordered" evidence="2">
    <location>
        <begin position="229"/>
        <end position="250"/>
    </location>
</feature>
<dbReference type="InterPro" id="IPR036570">
    <property type="entry name" value="HORMA_dom_sf"/>
</dbReference>
<keyword evidence="1" id="KW-0072">Autophagy</keyword>
<evidence type="ECO:0000256" key="1">
    <source>
        <dbReference type="ARBA" id="ARBA00023006"/>
    </source>
</evidence>
<feature type="domain" description="Autophagy-related protein 13 N-terminal" evidence="3">
    <location>
        <begin position="19"/>
        <end position="87"/>
    </location>
</feature>
<accession>A0A2G9GBW4</accession>
<feature type="domain" description="Autophagy-related protein 13 N-terminal" evidence="3">
    <location>
        <begin position="97"/>
        <end position="208"/>
    </location>
</feature>
<reference evidence="5" key="1">
    <citation type="journal article" date="2018" name="Gigascience">
        <title>Genome assembly of the Pink Ipe (Handroanthus impetiginosus, Bignoniaceae), a highly valued, ecologically keystone Neotropical timber forest tree.</title>
        <authorList>
            <person name="Silva-Junior O.B."/>
            <person name="Grattapaglia D."/>
            <person name="Novaes E."/>
            <person name="Collevatti R.G."/>
        </authorList>
    </citation>
    <scope>NUCLEOTIDE SEQUENCE [LARGE SCALE GENOMIC DNA]</scope>
    <source>
        <strain evidence="5">cv. UFG-1</strain>
    </source>
</reference>
<dbReference type="AlphaFoldDB" id="A0A2G9GBW4"/>
<dbReference type="GO" id="GO:0000423">
    <property type="term" value="P:mitophagy"/>
    <property type="evidence" value="ECO:0007669"/>
    <property type="project" value="TreeGrafter"/>
</dbReference>
<dbReference type="PANTHER" id="PTHR13430">
    <property type="match status" value="1"/>
</dbReference>
<dbReference type="GO" id="GO:1990316">
    <property type="term" value="C:Atg1/ULK1 kinase complex"/>
    <property type="evidence" value="ECO:0007669"/>
    <property type="project" value="InterPro"/>
</dbReference>
<sequence>MDLGNYGKNKPVTFGQVLNRFLLKTLQIILGSRIPSTLPHGWNGEVKNSDKWYNLVLGHRFATMDDLCSWTRTLTEPMVIDIILVRKSKSFSIDMFKDVILERWIICFESQKSMMTCEICGVSCKKTYKKLIILLRSVYSILRLLPAYQAFRKLSSLQKNCGFDIKYNVCSVSGAFSEPQESMKGYSFVPVEAAQGRFGISVCYREDLSDFNMDGFVLHPLEIISDYVDSPSPSSNSNKSSSTIRKVSRDAKQDSGFPNFLYSLRFPYFGSSRISTKSSLIVDSFGDSDFSCPFIVDDTDPLDGQASLKLDGTNSAEVSLKSQDAAVGAVIRLLRNAPPLQQDPHCYNKLEKEDGAASESKLCKPRKTSDGLEELKLYRNMKDVLLAKNAALRCIGKI</sequence>
<protein>
    <recommendedName>
        <fullName evidence="3">Autophagy-related protein 13 N-terminal domain-containing protein</fullName>
    </recommendedName>
</protein>
<evidence type="ECO:0000259" key="3">
    <source>
        <dbReference type="Pfam" id="PF10033"/>
    </source>
</evidence>
<evidence type="ECO:0000313" key="5">
    <source>
        <dbReference type="Proteomes" id="UP000231279"/>
    </source>
</evidence>
<dbReference type="STRING" id="429701.A0A2G9GBW4"/>
<evidence type="ECO:0000256" key="2">
    <source>
        <dbReference type="SAM" id="MobiDB-lite"/>
    </source>
</evidence>
<dbReference type="GO" id="GO:0034497">
    <property type="term" value="P:protein localization to phagophore assembly site"/>
    <property type="evidence" value="ECO:0007669"/>
    <property type="project" value="TreeGrafter"/>
</dbReference>
<name>A0A2G9GBW4_9LAMI</name>
<dbReference type="InterPro" id="IPR040182">
    <property type="entry name" value="ATG13"/>
</dbReference>
<organism evidence="4 5">
    <name type="scientific">Handroanthus impetiginosus</name>
    <dbReference type="NCBI Taxonomy" id="429701"/>
    <lineage>
        <taxon>Eukaryota</taxon>
        <taxon>Viridiplantae</taxon>
        <taxon>Streptophyta</taxon>
        <taxon>Embryophyta</taxon>
        <taxon>Tracheophyta</taxon>
        <taxon>Spermatophyta</taxon>
        <taxon>Magnoliopsida</taxon>
        <taxon>eudicotyledons</taxon>
        <taxon>Gunneridae</taxon>
        <taxon>Pentapetalae</taxon>
        <taxon>asterids</taxon>
        <taxon>lamiids</taxon>
        <taxon>Lamiales</taxon>
        <taxon>Bignoniaceae</taxon>
        <taxon>Crescentiina</taxon>
        <taxon>Tabebuia alliance</taxon>
        <taxon>Handroanthus</taxon>
    </lineage>
</organism>
<proteinExistence type="predicted"/>
<feature type="compositionally biased region" description="Low complexity" evidence="2">
    <location>
        <begin position="230"/>
        <end position="242"/>
    </location>
</feature>
<dbReference type="PANTHER" id="PTHR13430:SF4">
    <property type="entry name" value="AUTOPHAGY-RELATED PROTEIN 13"/>
    <property type="match status" value="1"/>
</dbReference>
<dbReference type="Pfam" id="PF10033">
    <property type="entry name" value="ATG13"/>
    <property type="match status" value="2"/>
</dbReference>
<dbReference type="Proteomes" id="UP000231279">
    <property type="component" value="Unassembled WGS sequence"/>
</dbReference>
<dbReference type="GO" id="GO:0034727">
    <property type="term" value="P:piecemeal microautophagy of the nucleus"/>
    <property type="evidence" value="ECO:0007669"/>
    <property type="project" value="TreeGrafter"/>
</dbReference>